<gene>
    <name evidence="1" type="ORF">MLD38_002930</name>
</gene>
<comment type="caution">
    <text evidence="1">The sequence shown here is derived from an EMBL/GenBank/DDBJ whole genome shotgun (WGS) entry which is preliminary data.</text>
</comment>
<dbReference type="Proteomes" id="UP001057402">
    <property type="component" value="Chromosome 2"/>
</dbReference>
<protein>
    <submittedName>
        <fullName evidence="1">Uncharacterized protein</fullName>
    </submittedName>
</protein>
<evidence type="ECO:0000313" key="1">
    <source>
        <dbReference type="EMBL" id="KAI4384828.1"/>
    </source>
</evidence>
<dbReference type="EMBL" id="CM042881">
    <property type="protein sequence ID" value="KAI4384828.1"/>
    <property type="molecule type" value="Genomic_DNA"/>
</dbReference>
<organism evidence="1 2">
    <name type="scientific">Melastoma candidum</name>
    <dbReference type="NCBI Taxonomy" id="119954"/>
    <lineage>
        <taxon>Eukaryota</taxon>
        <taxon>Viridiplantae</taxon>
        <taxon>Streptophyta</taxon>
        <taxon>Embryophyta</taxon>
        <taxon>Tracheophyta</taxon>
        <taxon>Spermatophyta</taxon>
        <taxon>Magnoliopsida</taxon>
        <taxon>eudicotyledons</taxon>
        <taxon>Gunneridae</taxon>
        <taxon>Pentapetalae</taxon>
        <taxon>rosids</taxon>
        <taxon>malvids</taxon>
        <taxon>Myrtales</taxon>
        <taxon>Melastomataceae</taxon>
        <taxon>Melastomatoideae</taxon>
        <taxon>Melastomateae</taxon>
        <taxon>Melastoma</taxon>
    </lineage>
</organism>
<reference evidence="2" key="1">
    <citation type="journal article" date="2023" name="Front. Plant Sci.">
        <title>Chromosomal-level genome assembly of Melastoma candidum provides insights into trichome evolution.</title>
        <authorList>
            <person name="Zhong Y."/>
            <person name="Wu W."/>
            <person name="Sun C."/>
            <person name="Zou P."/>
            <person name="Liu Y."/>
            <person name="Dai S."/>
            <person name="Zhou R."/>
        </authorList>
    </citation>
    <scope>NUCLEOTIDE SEQUENCE [LARGE SCALE GENOMIC DNA]</scope>
</reference>
<accession>A0ACB9S5D0</accession>
<evidence type="ECO:0000313" key="2">
    <source>
        <dbReference type="Proteomes" id="UP001057402"/>
    </source>
</evidence>
<name>A0ACB9S5D0_9MYRT</name>
<keyword evidence="2" id="KW-1185">Reference proteome</keyword>
<sequence length="115" mass="12909">MRYSKPQLLKNLRFYSHVKEIGNADILDWANRKVNSSGRTGQLVSFKDKNISTGIFFFELLSSVVPRVVNWNLLTKGKDFRVFHLGGSGAPYDAGPMGSSRMVPERGTTGTDRRD</sequence>
<proteinExistence type="predicted"/>